<accession>A0LSJ7</accession>
<dbReference type="STRING" id="351607.Acel_0634"/>
<sequence>MNVLAIGAHPDDIELGCAGALLRHVAVGDKVTLLVMTTGERGPQDSVSRVLEQENAAARLGAELIWGGFPDGAIPHSRETVTFIDSVIAAVGAEVLYTHGQHDTHQDHVATALCSLSAARRLNRVLCYQSPSATAFNPVVYVDIEDTLRGKLEALACHRSQVERCELVDLEAVEAGARFWGHQARMRYAEAFEVPRFVWDITGGASAVRRLESAAAAGEAAADRVGVRDFELVDGGGAGEPVRRTGTSVYLVGGRRP</sequence>
<dbReference type="Gene3D" id="3.40.50.10320">
    <property type="entry name" value="LmbE-like"/>
    <property type="match status" value="1"/>
</dbReference>
<dbReference type="Pfam" id="PF02585">
    <property type="entry name" value="PIG-L"/>
    <property type="match status" value="1"/>
</dbReference>
<dbReference type="InterPro" id="IPR003737">
    <property type="entry name" value="GlcNAc_PI_deacetylase-related"/>
</dbReference>
<gene>
    <name evidence="2" type="ordered locus">Acel_0634</name>
</gene>
<evidence type="ECO:0000313" key="3">
    <source>
        <dbReference type="Proteomes" id="UP000008221"/>
    </source>
</evidence>
<dbReference type="InParanoid" id="A0LSJ7"/>
<dbReference type="EMBL" id="CP000481">
    <property type="protein sequence ID" value="ABK52407.1"/>
    <property type="molecule type" value="Genomic_DNA"/>
</dbReference>
<reference evidence="2 3" key="1">
    <citation type="journal article" date="2009" name="Genome Res.">
        <title>Complete genome of the cellulolytic thermophile Acidothermus cellulolyticus 11B provides insights into its ecophysiological and evolutionary adaptations.</title>
        <authorList>
            <person name="Barabote R.D."/>
            <person name="Xie G."/>
            <person name="Leu D.H."/>
            <person name="Normand P."/>
            <person name="Necsulea A."/>
            <person name="Daubin V."/>
            <person name="Medigue C."/>
            <person name="Adney W.S."/>
            <person name="Xu X.C."/>
            <person name="Lapidus A."/>
            <person name="Parales R.E."/>
            <person name="Detter C."/>
            <person name="Pujic P."/>
            <person name="Bruce D."/>
            <person name="Lavire C."/>
            <person name="Challacombe J.F."/>
            <person name="Brettin T.S."/>
            <person name="Berry A.M."/>
        </authorList>
    </citation>
    <scope>NUCLEOTIDE SEQUENCE [LARGE SCALE GENOMIC DNA]</scope>
    <source>
        <strain evidence="3">ATCC 43068 / DSM 8971 / 11B</strain>
    </source>
</reference>
<dbReference type="GO" id="GO:0016811">
    <property type="term" value="F:hydrolase activity, acting on carbon-nitrogen (but not peptide) bonds, in linear amides"/>
    <property type="evidence" value="ECO:0007669"/>
    <property type="project" value="TreeGrafter"/>
</dbReference>
<dbReference type="GO" id="GO:0016137">
    <property type="term" value="P:glycoside metabolic process"/>
    <property type="evidence" value="ECO:0007669"/>
    <property type="project" value="UniProtKB-ARBA"/>
</dbReference>
<evidence type="ECO:0000313" key="2">
    <source>
        <dbReference type="EMBL" id="ABK52407.1"/>
    </source>
</evidence>
<dbReference type="KEGG" id="ace:Acel_0634"/>
<keyword evidence="3" id="KW-1185">Reference proteome</keyword>
<dbReference type="InterPro" id="IPR024078">
    <property type="entry name" value="LmbE-like_dom_sf"/>
</dbReference>
<dbReference type="RefSeq" id="WP_011719470.1">
    <property type="nucleotide sequence ID" value="NC_008578.1"/>
</dbReference>
<name>A0LSJ7_ACIC1</name>
<organism evidence="2 3">
    <name type="scientific">Acidothermus cellulolyticus (strain ATCC 43068 / DSM 8971 / 11B)</name>
    <dbReference type="NCBI Taxonomy" id="351607"/>
    <lineage>
        <taxon>Bacteria</taxon>
        <taxon>Bacillati</taxon>
        <taxon>Actinomycetota</taxon>
        <taxon>Actinomycetes</taxon>
        <taxon>Acidothermales</taxon>
        <taxon>Acidothermaceae</taxon>
        <taxon>Acidothermus</taxon>
    </lineage>
</organism>
<dbReference type="eggNOG" id="COG2120">
    <property type="taxonomic scope" value="Bacteria"/>
</dbReference>
<dbReference type="AlphaFoldDB" id="A0LSJ7"/>
<dbReference type="PANTHER" id="PTHR12993">
    <property type="entry name" value="N-ACETYLGLUCOSAMINYL-PHOSPHATIDYLINOSITOL DE-N-ACETYLASE-RELATED"/>
    <property type="match status" value="1"/>
</dbReference>
<dbReference type="PANTHER" id="PTHR12993:SF30">
    <property type="entry name" value="N-ACETYL-ALPHA-D-GLUCOSAMINYL L-MALATE DEACETYLASE 1"/>
    <property type="match status" value="1"/>
</dbReference>
<dbReference type="OrthoDB" id="3514174at2"/>
<dbReference type="Proteomes" id="UP000008221">
    <property type="component" value="Chromosome"/>
</dbReference>
<evidence type="ECO:0000256" key="1">
    <source>
        <dbReference type="ARBA" id="ARBA00022833"/>
    </source>
</evidence>
<proteinExistence type="predicted"/>
<dbReference type="SUPFAM" id="SSF102588">
    <property type="entry name" value="LmbE-like"/>
    <property type="match status" value="1"/>
</dbReference>
<protein>
    <submittedName>
        <fullName evidence="2">LmbE family protein</fullName>
    </submittedName>
</protein>
<dbReference type="HOGENOM" id="CLU_049311_3_3_11"/>
<keyword evidence="1" id="KW-0862">Zinc</keyword>